<sequence length="138" mass="15742">MPRSGVTYLHESIVLTSLSPCGYWSSKSYMIWNNLRSTCVQCTNPRPMQADIDNWTKDCPVWQKDKVESHTNAPIGSSELILEGFNHIHTDIMETIPMQDIMAETVARTFVTHWVSRYSTPTTIPTDGFRQFESDLLG</sequence>
<gene>
    <name evidence="1" type="ORF">PXEA_LOCUS10044</name>
</gene>
<protein>
    <recommendedName>
        <fullName evidence="3">Integrase catalytic domain-containing protein</fullName>
    </recommendedName>
</protein>
<accession>A0A3S5A0K8</accession>
<evidence type="ECO:0000313" key="1">
    <source>
        <dbReference type="EMBL" id="VEL16604.1"/>
    </source>
</evidence>
<keyword evidence="2" id="KW-1185">Reference proteome</keyword>
<dbReference type="OrthoDB" id="10047254at2759"/>
<organism evidence="1 2">
    <name type="scientific">Protopolystoma xenopodis</name>
    <dbReference type="NCBI Taxonomy" id="117903"/>
    <lineage>
        <taxon>Eukaryota</taxon>
        <taxon>Metazoa</taxon>
        <taxon>Spiralia</taxon>
        <taxon>Lophotrochozoa</taxon>
        <taxon>Platyhelminthes</taxon>
        <taxon>Monogenea</taxon>
        <taxon>Polyopisthocotylea</taxon>
        <taxon>Polystomatidea</taxon>
        <taxon>Polystomatidae</taxon>
        <taxon>Protopolystoma</taxon>
    </lineage>
</organism>
<comment type="caution">
    <text evidence="1">The sequence shown here is derived from an EMBL/GenBank/DDBJ whole genome shotgun (WGS) entry which is preliminary data.</text>
</comment>
<name>A0A3S5A0K8_9PLAT</name>
<dbReference type="EMBL" id="CAAALY010029116">
    <property type="protein sequence ID" value="VEL16604.1"/>
    <property type="molecule type" value="Genomic_DNA"/>
</dbReference>
<reference evidence="1" key="1">
    <citation type="submission" date="2018-11" db="EMBL/GenBank/DDBJ databases">
        <authorList>
            <consortium name="Pathogen Informatics"/>
        </authorList>
    </citation>
    <scope>NUCLEOTIDE SEQUENCE</scope>
</reference>
<dbReference type="Proteomes" id="UP000784294">
    <property type="component" value="Unassembled WGS sequence"/>
</dbReference>
<evidence type="ECO:0000313" key="2">
    <source>
        <dbReference type="Proteomes" id="UP000784294"/>
    </source>
</evidence>
<dbReference type="AlphaFoldDB" id="A0A3S5A0K8"/>
<evidence type="ECO:0008006" key="3">
    <source>
        <dbReference type="Google" id="ProtNLM"/>
    </source>
</evidence>
<proteinExistence type="predicted"/>